<sequence>MTVDVLEGPVVDDTADQAADQAAVDAEFVAIVLAERPWGEGEPAPRTPPPAAATGTRRVPPPSGPGPLSEQPDDLVPAVGETPQVRRRTGPGPRSPPRRSTPVTDPTRR</sequence>
<feature type="compositionally biased region" description="Low complexity" evidence="1">
    <location>
        <begin position="98"/>
        <end position="109"/>
    </location>
</feature>
<organism evidence="2 3">
    <name type="scientific">Actinomycetospora straminea</name>
    <dbReference type="NCBI Taxonomy" id="663607"/>
    <lineage>
        <taxon>Bacteria</taxon>
        <taxon>Bacillati</taxon>
        <taxon>Actinomycetota</taxon>
        <taxon>Actinomycetes</taxon>
        <taxon>Pseudonocardiales</taxon>
        <taxon>Pseudonocardiaceae</taxon>
        <taxon>Actinomycetospora</taxon>
    </lineage>
</organism>
<protein>
    <submittedName>
        <fullName evidence="2">Uncharacterized protein</fullName>
    </submittedName>
</protein>
<accession>A0ABP9EA22</accession>
<dbReference type="RefSeq" id="WP_274233934.1">
    <property type="nucleotide sequence ID" value="NZ_BAABHQ010000004.1"/>
</dbReference>
<evidence type="ECO:0000313" key="3">
    <source>
        <dbReference type="Proteomes" id="UP001500457"/>
    </source>
</evidence>
<keyword evidence="3" id="KW-1185">Reference proteome</keyword>
<gene>
    <name evidence="2" type="ORF">GCM10023203_20360</name>
</gene>
<evidence type="ECO:0000313" key="2">
    <source>
        <dbReference type="EMBL" id="GAA4870937.1"/>
    </source>
</evidence>
<feature type="region of interest" description="Disordered" evidence="1">
    <location>
        <begin position="35"/>
        <end position="109"/>
    </location>
</feature>
<proteinExistence type="predicted"/>
<dbReference type="Proteomes" id="UP001500457">
    <property type="component" value="Unassembled WGS sequence"/>
</dbReference>
<dbReference type="EMBL" id="BAABHQ010000004">
    <property type="protein sequence ID" value="GAA4870937.1"/>
    <property type="molecule type" value="Genomic_DNA"/>
</dbReference>
<evidence type="ECO:0000256" key="1">
    <source>
        <dbReference type="SAM" id="MobiDB-lite"/>
    </source>
</evidence>
<comment type="caution">
    <text evidence="2">The sequence shown here is derived from an EMBL/GenBank/DDBJ whole genome shotgun (WGS) entry which is preliminary data.</text>
</comment>
<reference evidence="3" key="1">
    <citation type="journal article" date="2019" name="Int. J. Syst. Evol. Microbiol.">
        <title>The Global Catalogue of Microorganisms (GCM) 10K type strain sequencing project: providing services to taxonomists for standard genome sequencing and annotation.</title>
        <authorList>
            <consortium name="The Broad Institute Genomics Platform"/>
            <consortium name="The Broad Institute Genome Sequencing Center for Infectious Disease"/>
            <person name="Wu L."/>
            <person name="Ma J."/>
        </authorList>
    </citation>
    <scope>NUCLEOTIDE SEQUENCE [LARGE SCALE GENOMIC DNA]</scope>
    <source>
        <strain evidence="3">JCM 17983</strain>
    </source>
</reference>
<name>A0ABP9EA22_9PSEU</name>